<reference evidence="4 5" key="1">
    <citation type="submission" date="2015-01" db="EMBL/GenBank/DDBJ databases">
        <title>Draft genome of the acidophilic iron oxidizer Ferrimicrobium acidiphilum strain T23.</title>
        <authorList>
            <person name="Poehlein A."/>
            <person name="Eisen S."/>
            <person name="Schloemann M."/>
            <person name="Johnson B.D."/>
            <person name="Daniel R."/>
            <person name="Muehling M."/>
        </authorList>
    </citation>
    <scope>NUCLEOTIDE SEQUENCE [LARGE SCALE GENOMIC DNA]</scope>
    <source>
        <strain evidence="4 5">T23</strain>
    </source>
</reference>
<proteinExistence type="predicted"/>
<sequence>MVRQVALLESYCAVNGWAYEVISDIGSGLNYRKRGLKALVSRICSGEVGRLVLSHKDRLLRFGSELVLSLCEYFGVEVIVINASEDSTFEEDLASQ</sequence>
<dbReference type="SUPFAM" id="SSF53041">
    <property type="entry name" value="Resolvase-like"/>
    <property type="match status" value="1"/>
</dbReference>
<name>A0A0D8FQB3_9ACTN</name>
<dbReference type="Gene3D" id="3.40.50.1390">
    <property type="entry name" value="Resolvase, N-terminal catalytic domain"/>
    <property type="match status" value="1"/>
</dbReference>
<evidence type="ECO:0000256" key="2">
    <source>
        <dbReference type="ARBA" id="ARBA00023172"/>
    </source>
</evidence>
<dbReference type="EMBL" id="JXUW01000040">
    <property type="protein sequence ID" value="KJE75463.1"/>
    <property type="molecule type" value="Genomic_DNA"/>
</dbReference>
<dbReference type="GO" id="GO:0000150">
    <property type="term" value="F:DNA strand exchange activity"/>
    <property type="evidence" value="ECO:0007669"/>
    <property type="project" value="InterPro"/>
</dbReference>
<dbReference type="GO" id="GO:0003677">
    <property type="term" value="F:DNA binding"/>
    <property type="evidence" value="ECO:0007669"/>
    <property type="project" value="UniProtKB-KW"/>
</dbReference>
<evidence type="ECO:0000313" key="4">
    <source>
        <dbReference type="EMBL" id="KJE75463.1"/>
    </source>
</evidence>
<comment type="caution">
    <text evidence="4">The sequence shown here is derived from an EMBL/GenBank/DDBJ whole genome shotgun (WGS) entry which is preliminary data.</text>
</comment>
<keyword evidence="1" id="KW-0238">DNA-binding</keyword>
<keyword evidence="2" id="KW-0233">DNA recombination</keyword>
<evidence type="ECO:0000259" key="3">
    <source>
        <dbReference type="Pfam" id="PF00239"/>
    </source>
</evidence>
<dbReference type="eggNOG" id="COG2452">
    <property type="taxonomic scope" value="Bacteria"/>
</dbReference>
<accession>A0A0D8FQB3</accession>
<dbReference type="PANTHER" id="PTHR30461:SF2">
    <property type="entry name" value="SERINE RECOMBINASE PINE-RELATED"/>
    <property type="match status" value="1"/>
</dbReference>
<dbReference type="InterPro" id="IPR006119">
    <property type="entry name" value="Resolv_N"/>
</dbReference>
<dbReference type="PANTHER" id="PTHR30461">
    <property type="entry name" value="DNA-INVERTASE FROM LAMBDOID PROPHAGE"/>
    <property type="match status" value="1"/>
</dbReference>
<dbReference type="InterPro" id="IPR050639">
    <property type="entry name" value="SSR_resolvase"/>
</dbReference>
<evidence type="ECO:0000256" key="1">
    <source>
        <dbReference type="ARBA" id="ARBA00023125"/>
    </source>
</evidence>
<protein>
    <recommendedName>
        <fullName evidence="3">Resolvase/invertase-type recombinase catalytic domain-containing protein</fullName>
    </recommendedName>
</protein>
<dbReference type="InterPro" id="IPR036162">
    <property type="entry name" value="Resolvase-like_N_sf"/>
</dbReference>
<dbReference type="AlphaFoldDB" id="A0A0D8FQB3"/>
<feature type="domain" description="Resolvase/invertase-type recombinase catalytic" evidence="3">
    <location>
        <begin position="3"/>
        <end position="88"/>
    </location>
</feature>
<dbReference type="STRING" id="1121877.FEAC_28030"/>
<gene>
    <name evidence="4" type="ORF">FEAC_28030</name>
</gene>
<evidence type="ECO:0000313" key="5">
    <source>
        <dbReference type="Proteomes" id="UP000032336"/>
    </source>
</evidence>
<organism evidence="4 5">
    <name type="scientific">Ferrimicrobium acidiphilum DSM 19497</name>
    <dbReference type="NCBI Taxonomy" id="1121877"/>
    <lineage>
        <taxon>Bacteria</taxon>
        <taxon>Bacillati</taxon>
        <taxon>Actinomycetota</taxon>
        <taxon>Acidimicrobiia</taxon>
        <taxon>Acidimicrobiales</taxon>
        <taxon>Acidimicrobiaceae</taxon>
        <taxon>Ferrimicrobium</taxon>
    </lineage>
</organism>
<dbReference type="Proteomes" id="UP000032336">
    <property type="component" value="Unassembled WGS sequence"/>
</dbReference>
<keyword evidence="5" id="KW-1185">Reference proteome</keyword>
<dbReference type="Pfam" id="PF00239">
    <property type="entry name" value="Resolvase"/>
    <property type="match status" value="1"/>
</dbReference>